<evidence type="ECO:0000313" key="2">
    <source>
        <dbReference type="EMBL" id="KAF5699466.1"/>
    </source>
</evidence>
<feature type="compositionally biased region" description="Polar residues" evidence="1">
    <location>
        <begin position="1"/>
        <end position="16"/>
    </location>
</feature>
<proteinExistence type="predicted"/>
<organism evidence="2 3">
    <name type="scientific">Fusarium globosum</name>
    <dbReference type="NCBI Taxonomy" id="78864"/>
    <lineage>
        <taxon>Eukaryota</taxon>
        <taxon>Fungi</taxon>
        <taxon>Dikarya</taxon>
        <taxon>Ascomycota</taxon>
        <taxon>Pezizomycotina</taxon>
        <taxon>Sordariomycetes</taxon>
        <taxon>Hypocreomycetidae</taxon>
        <taxon>Hypocreales</taxon>
        <taxon>Nectriaceae</taxon>
        <taxon>Fusarium</taxon>
        <taxon>Fusarium fujikuroi species complex</taxon>
    </lineage>
</organism>
<sequence>MYQSQPPGHEAQLTSSGKHEYSNAMNRRLERLYEIGVLRARLQADEEGLPTFVAMPDKPFKLLAPANYYRGSLSVTLRRLFTAGEPDFATKASTAVNSTRLQILGDLKAMDEFLAKSTTSATAEKLADGESLTRYPQAMARIIRYDGVILGEQGW</sequence>
<protein>
    <submittedName>
        <fullName evidence="2">Uncharacterized protein</fullName>
    </submittedName>
</protein>
<name>A0A8H5XTS4_9HYPO</name>
<dbReference type="EMBL" id="JAAQPF010000577">
    <property type="protein sequence ID" value="KAF5699466.1"/>
    <property type="molecule type" value="Genomic_DNA"/>
</dbReference>
<dbReference type="AlphaFoldDB" id="A0A8H5XTS4"/>
<dbReference type="Proteomes" id="UP000532311">
    <property type="component" value="Unassembled WGS sequence"/>
</dbReference>
<evidence type="ECO:0000313" key="3">
    <source>
        <dbReference type="Proteomes" id="UP000532311"/>
    </source>
</evidence>
<comment type="caution">
    <text evidence="2">The sequence shown here is derived from an EMBL/GenBank/DDBJ whole genome shotgun (WGS) entry which is preliminary data.</text>
</comment>
<evidence type="ECO:0000256" key="1">
    <source>
        <dbReference type="SAM" id="MobiDB-lite"/>
    </source>
</evidence>
<gene>
    <name evidence="2" type="ORF">FGLOB1_11346</name>
</gene>
<accession>A0A8H5XTS4</accession>
<reference evidence="2 3" key="1">
    <citation type="submission" date="2020-05" db="EMBL/GenBank/DDBJ databases">
        <title>Identification and distribution of gene clusters putatively required for synthesis of sphingolipid metabolism inhibitors in phylogenetically diverse species of the filamentous fungus Fusarium.</title>
        <authorList>
            <person name="Kim H.-S."/>
            <person name="Busman M."/>
            <person name="Brown D.W."/>
            <person name="Divon H."/>
            <person name="Uhlig S."/>
            <person name="Proctor R.H."/>
        </authorList>
    </citation>
    <scope>NUCLEOTIDE SEQUENCE [LARGE SCALE GENOMIC DNA]</scope>
    <source>
        <strain evidence="2 3">NRRL 26131</strain>
    </source>
</reference>
<feature type="region of interest" description="Disordered" evidence="1">
    <location>
        <begin position="1"/>
        <end position="21"/>
    </location>
</feature>
<keyword evidence="3" id="KW-1185">Reference proteome</keyword>